<reference evidence="3 6" key="2">
    <citation type="submission" date="2019-08" db="EMBL/GenBank/DDBJ databases">
        <title>Isolation and enrichment of carboxydotrophic bacteria from anaerobic sludge for the production of bio-based chemicals from syngas.</title>
        <authorList>
            <person name="Antares A.L."/>
            <person name="Moreira J."/>
            <person name="Diender M."/>
            <person name="Parshina S.N."/>
            <person name="Stams A.J.M."/>
            <person name="Alves M."/>
            <person name="Alves J.I."/>
            <person name="Sousa D.Z."/>
        </authorList>
    </citation>
    <scope>NUCLEOTIDE SEQUENCE [LARGE SCALE GENOMIC DNA]</scope>
    <source>
        <strain evidence="3 6">JM</strain>
    </source>
</reference>
<evidence type="ECO:0000313" key="5">
    <source>
        <dbReference type="Proteomes" id="UP000176244"/>
    </source>
</evidence>
<name>A0A1F2PN49_9FIRM</name>
<dbReference type="OrthoDB" id="1779342at2"/>
<dbReference type="STRING" id="52694.ACWI_01550"/>
<dbReference type="EMBL" id="LKEU01000010">
    <property type="protein sequence ID" value="OFV72244.1"/>
    <property type="molecule type" value="Genomic_DNA"/>
</dbReference>
<dbReference type="Proteomes" id="UP000322619">
    <property type="component" value="Unassembled WGS sequence"/>
</dbReference>
<reference evidence="2 5" key="1">
    <citation type="submission" date="2015-09" db="EMBL/GenBank/DDBJ databases">
        <title>Genome sequence of Acetobacterium wieringae DSM 1911.</title>
        <authorList>
            <person name="Poehlein A."/>
            <person name="Bengelsdorf F.R."/>
            <person name="Schiel-Bengelsdorf B."/>
            <person name="Duerre P."/>
            <person name="Daniel R."/>
        </authorList>
    </citation>
    <scope>NUCLEOTIDE SEQUENCE [LARGE SCALE GENOMIC DNA]</scope>
    <source>
        <strain evidence="2 5">DSM 1911</strain>
    </source>
</reference>
<evidence type="ECO:0000256" key="1">
    <source>
        <dbReference type="SAM" id="SignalP"/>
    </source>
</evidence>
<keyword evidence="7" id="KW-1185">Reference proteome</keyword>
<protein>
    <recommendedName>
        <fullName evidence="8">DUF3221 domain-containing protein</fullName>
    </recommendedName>
</protein>
<feature type="signal peptide" evidence="1">
    <location>
        <begin position="1"/>
        <end position="27"/>
    </location>
</feature>
<evidence type="ECO:0000313" key="4">
    <source>
        <dbReference type="EMBL" id="UYO63376.1"/>
    </source>
</evidence>
<evidence type="ECO:0000313" key="6">
    <source>
        <dbReference type="Proteomes" id="UP000322619"/>
    </source>
</evidence>
<dbReference type="AlphaFoldDB" id="A0A1F2PN49"/>
<dbReference type="Proteomes" id="UP000176244">
    <property type="component" value="Unassembled WGS sequence"/>
</dbReference>
<accession>A0A1F2PN49</accession>
<feature type="chain" id="PRO_5044557420" description="DUF3221 domain-containing protein" evidence="1">
    <location>
        <begin position="28"/>
        <end position="108"/>
    </location>
</feature>
<evidence type="ECO:0000313" key="2">
    <source>
        <dbReference type="EMBL" id="OFV72244.1"/>
    </source>
</evidence>
<sequence>MKKRIGLCIVVIVAMGLLVGCNSNSKATNDELADSISFTATIDEVSDTELLVTVLDNENFNQARVNMQGFDSLDFVPEKGQTIKLTIKNQVGMSEPPFVNPVTIELVK</sequence>
<keyword evidence="1" id="KW-0732">Signal</keyword>
<evidence type="ECO:0000313" key="7">
    <source>
        <dbReference type="Proteomes" id="UP001163550"/>
    </source>
</evidence>
<organism evidence="2 5">
    <name type="scientific">Acetobacterium wieringae</name>
    <dbReference type="NCBI Taxonomy" id="52694"/>
    <lineage>
        <taxon>Bacteria</taxon>
        <taxon>Bacillati</taxon>
        <taxon>Bacillota</taxon>
        <taxon>Clostridia</taxon>
        <taxon>Eubacteriales</taxon>
        <taxon>Eubacteriaceae</taxon>
        <taxon>Acetobacterium</taxon>
    </lineage>
</organism>
<evidence type="ECO:0000313" key="3">
    <source>
        <dbReference type="EMBL" id="TYC84408.1"/>
    </source>
</evidence>
<reference evidence="4" key="3">
    <citation type="submission" date="2021-11" db="EMBL/GenBank/DDBJ databases">
        <title>Isoprene-degrading acetogen.</title>
        <authorList>
            <person name="Yang Y."/>
            <person name="Jin H."/>
            <person name="Yan J."/>
        </authorList>
    </citation>
    <scope>NUCLEOTIDE SEQUENCE</scope>
    <source>
        <strain evidence="4">Berkeley</strain>
    </source>
</reference>
<dbReference type="EMBL" id="CP087994">
    <property type="protein sequence ID" value="UYO63376.1"/>
    <property type="molecule type" value="Genomic_DNA"/>
</dbReference>
<evidence type="ECO:0008006" key="8">
    <source>
        <dbReference type="Google" id="ProtNLM"/>
    </source>
</evidence>
<dbReference type="PROSITE" id="PS51257">
    <property type="entry name" value="PROKAR_LIPOPROTEIN"/>
    <property type="match status" value="1"/>
</dbReference>
<dbReference type="EMBL" id="VSLA01000025">
    <property type="protein sequence ID" value="TYC84408.1"/>
    <property type="molecule type" value="Genomic_DNA"/>
</dbReference>
<proteinExistence type="predicted"/>
<gene>
    <name evidence="2" type="ORF">ACWI_01550</name>
    <name evidence="3" type="ORF">FXB42_11580</name>
    <name evidence="4" type="ORF">LNN31_02710</name>
</gene>
<dbReference type="Proteomes" id="UP001163550">
    <property type="component" value="Chromosome"/>
</dbReference>
<dbReference type="RefSeq" id="WP_070369530.1">
    <property type="nucleotide sequence ID" value="NZ_CABIIK010000010.1"/>
</dbReference>